<name>A0A8S4DS02_PLUXY</name>
<feature type="transmembrane region" description="Helical" evidence="1">
    <location>
        <begin position="120"/>
        <end position="142"/>
    </location>
</feature>
<evidence type="ECO:0000313" key="2">
    <source>
        <dbReference type="EMBL" id="CAG9103846.1"/>
    </source>
</evidence>
<keyword evidence="1" id="KW-1133">Transmembrane helix</keyword>
<keyword evidence="1" id="KW-0472">Membrane</keyword>
<sequence length="282" mass="31226">MVLQREQIQCDSKKADTMEMVAAARNTLTAVVSTCDVLVVAATAGAGVYGAPARMRSMLRYMESVASLDVSLGAQYSSVSERKLCAVLLSVLFLFSVLIVDDFCFYARQASRFDRTWDVVTNYIGFYLLWFVVVILELQFAFTALSVRARFRAVNDALAHTASCVAVPLEKVKEAHHMNMFAIRVAPADSTRPTNVSLLVDSMSPQDHTVIIRNAGKMLFRRAPPSRPPCEAVRRLGALHGSLCEVIQRVDCSYALPLVVILISTLLHLIVTPYFLIMEISE</sequence>
<evidence type="ECO:0000256" key="1">
    <source>
        <dbReference type="SAM" id="Phobius"/>
    </source>
</evidence>
<dbReference type="AlphaFoldDB" id="A0A8S4DS02"/>
<keyword evidence="3" id="KW-1185">Reference proteome</keyword>
<comment type="caution">
    <text evidence="2">The sequence shown here is derived from an EMBL/GenBank/DDBJ whole genome shotgun (WGS) entry which is preliminary data.</text>
</comment>
<feature type="transmembrane region" description="Helical" evidence="1">
    <location>
        <begin position="255"/>
        <end position="277"/>
    </location>
</feature>
<feature type="transmembrane region" description="Helical" evidence="1">
    <location>
        <begin position="84"/>
        <end position="108"/>
    </location>
</feature>
<reference evidence="2" key="1">
    <citation type="submission" date="2020-11" db="EMBL/GenBank/DDBJ databases">
        <authorList>
            <person name="Whiteford S."/>
        </authorList>
    </citation>
    <scope>NUCLEOTIDE SEQUENCE</scope>
</reference>
<gene>
    <name evidence="2" type="ORF">PLXY2_LOCUS3250</name>
</gene>
<feature type="transmembrane region" description="Helical" evidence="1">
    <location>
        <begin position="28"/>
        <end position="51"/>
    </location>
</feature>
<organism evidence="2 3">
    <name type="scientific">Plutella xylostella</name>
    <name type="common">Diamondback moth</name>
    <name type="synonym">Plutella maculipennis</name>
    <dbReference type="NCBI Taxonomy" id="51655"/>
    <lineage>
        <taxon>Eukaryota</taxon>
        <taxon>Metazoa</taxon>
        <taxon>Ecdysozoa</taxon>
        <taxon>Arthropoda</taxon>
        <taxon>Hexapoda</taxon>
        <taxon>Insecta</taxon>
        <taxon>Pterygota</taxon>
        <taxon>Neoptera</taxon>
        <taxon>Endopterygota</taxon>
        <taxon>Lepidoptera</taxon>
        <taxon>Glossata</taxon>
        <taxon>Ditrysia</taxon>
        <taxon>Yponomeutoidea</taxon>
        <taxon>Plutellidae</taxon>
        <taxon>Plutella</taxon>
    </lineage>
</organism>
<proteinExistence type="predicted"/>
<protein>
    <submittedName>
        <fullName evidence="2">(diamondback moth) hypothetical protein</fullName>
    </submittedName>
</protein>
<keyword evidence="1" id="KW-0812">Transmembrane</keyword>
<dbReference type="EMBL" id="CAJHNJ030000008">
    <property type="protein sequence ID" value="CAG9103846.1"/>
    <property type="molecule type" value="Genomic_DNA"/>
</dbReference>
<accession>A0A8S4DS02</accession>
<evidence type="ECO:0000313" key="3">
    <source>
        <dbReference type="Proteomes" id="UP000653454"/>
    </source>
</evidence>
<dbReference type="Proteomes" id="UP000653454">
    <property type="component" value="Unassembled WGS sequence"/>
</dbReference>